<feature type="DNA-binding region" description="HMG box" evidence="1">
    <location>
        <begin position="595"/>
        <end position="648"/>
    </location>
</feature>
<dbReference type="Proteomes" id="UP000240830">
    <property type="component" value="Unassembled WGS sequence"/>
</dbReference>
<dbReference type="InterPro" id="IPR036910">
    <property type="entry name" value="HMG_box_dom_sf"/>
</dbReference>
<dbReference type="Gene3D" id="1.10.30.10">
    <property type="entry name" value="High mobility group box domain"/>
    <property type="match status" value="1"/>
</dbReference>
<evidence type="ECO:0000256" key="2">
    <source>
        <dbReference type="SAM" id="Coils"/>
    </source>
</evidence>
<comment type="caution">
    <text evidence="5">The sequence shown here is derived from an EMBL/GenBank/DDBJ whole genome shotgun (WGS) entry which is preliminary data.</text>
</comment>
<evidence type="ECO:0000256" key="1">
    <source>
        <dbReference type="PROSITE-ProRule" id="PRU00267"/>
    </source>
</evidence>
<name>A0A2H9TFY7_9FUNG</name>
<feature type="region of interest" description="Disordered" evidence="3">
    <location>
        <begin position="264"/>
        <end position="344"/>
    </location>
</feature>
<feature type="compositionally biased region" description="Basic and acidic residues" evidence="3">
    <location>
        <begin position="309"/>
        <end position="321"/>
    </location>
</feature>
<accession>A0A2H9TFY7</accession>
<dbReference type="OrthoDB" id="6247875at2759"/>
<reference evidence="5 6" key="1">
    <citation type="submission" date="2016-10" db="EMBL/GenBank/DDBJ databases">
        <title>The genome of Paramicrosporidium saccamoebae is the missing link in understanding Cryptomycota and Microsporidia evolution.</title>
        <authorList>
            <person name="Quandt C.A."/>
            <person name="Beaudet D."/>
            <person name="Corsaro D."/>
            <person name="Michel R."/>
            <person name="Corradi N."/>
            <person name="James T."/>
        </authorList>
    </citation>
    <scope>NUCLEOTIDE SEQUENCE [LARGE SCALE GENOMIC DNA]</scope>
    <source>
        <strain evidence="5 6">KSL3</strain>
    </source>
</reference>
<dbReference type="InterPro" id="IPR036191">
    <property type="entry name" value="RRF_sf"/>
</dbReference>
<dbReference type="SUPFAM" id="SSF47095">
    <property type="entry name" value="HMG-box"/>
    <property type="match status" value="1"/>
</dbReference>
<dbReference type="EMBL" id="MTSL01000219">
    <property type="protein sequence ID" value="PJF16500.1"/>
    <property type="molecule type" value="Genomic_DNA"/>
</dbReference>
<feature type="coiled-coil region" evidence="2">
    <location>
        <begin position="503"/>
        <end position="544"/>
    </location>
</feature>
<evidence type="ECO:0000259" key="4">
    <source>
        <dbReference type="PROSITE" id="PS50118"/>
    </source>
</evidence>
<evidence type="ECO:0000313" key="5">
    <source>
        <dbReference type="EMBL" id="PJF16500.1"/>
    </source>
</evidence>
<keyword evidence="2" id="KW-0175">Coiled coil</keyword>
<feature type="compositionally biased region" description="Polar residues" evidence="3">
    <location>
        <begin position="335"/>
        <end position="344"/>
    </location>
</feature>
<keyword evidence="1" id="KW-0238">DNA-binding</keyword>
<dbReference type="PROSITE" id="PS50118">
    <property type="entry name" value="HMG_BOX_2"/>
    <property type="match status" value="1"/>
</dbReference>
<protein>
    <recommendedName>
        <fullName evidence="4">HMG box domain-containing protein</fullName>
    </recommendedName>
</protein>
<evidence type="ECO:0000256" key="3">
    <source>
        <dbReference type="SAM" id="MobiDB-lite"/>
    </source>
</evidence>
<gene>
    <name evidence="5" type="ORF">PSACC_03689</name>
</gene>
<dbReference type="AlphaFoldDB" id="A0A2H9TFY7"/>
<feature type="compositionally biased region" description="Polar residues" evidence="3">
    <location>
        <begin position="278"/>
        <end position="293"/>
    </location>
</feature>
<dbReference type="InterPro" id="IPR009071">
    <property type="entry name" value="HMG_box_dom"/>
</dbReference>
<dbReference type="GO" id="GO:0003677">
    <property type="term" value="F:DNA binding"/>
    <property type="evidence" value="ECO:0007669"/>
    <property type="project" value="UniProtKB-UniRule"/>
</dbReference>
<dbReference type="Gene3D" id="1.10.132.20">
    <property type="entry name" value="Ribosome-recycling factor"/>
    <property type="match status" value="1"/>
</dbReference>
<dbReference type="GO" id="GO:0005634">
    <property type="term" value="C:nucleus"/>
    <property type="evidence" value="ECO:0007669"/>
    <property type="project" value="UniProtKB-UniRule"/>
</dbReference>
<keyword evidence="1" id="KW-0539">Nucleus</keyword>
<dbReference type="Pfam" id="PF00505">
    <property type="entry name" value="HMG_box"/>
    <property type="match status" value="1"/>
</dbReference>
<keyword evidence="6" id="KW-1185">Reference proteome</keyword>
<dbReference type="SUPFAM" id="SSF55194">
    <property type="entry name" value="Ribosome recycling factor, RRF"/>
    <property type="match status" value="1"/>
</dbReference>
<proteinExistence type="predicted"/>
<feature type="domain" description="HMG box" evidence="4">
    <location>
        <begin position="595"/>
        <end position="648"/>
    </location>
</feature>
<sequence length="648" mass="71556">MKDLKPFSECGNSTCFPSSFLPLNEASNVKDLAGEKGSGTPSALFFATEGDSEIVELLKSLPPCTLCKFNARYFSSRRSKDRKEGSDTAPQSLPKYIIGEGRCFEVDIDSVSADMNLAVEHLRAEFSRLRVGRASSGMYLVRSLIASTRGECQVMRLMVRMSNVVTKELREKMAKGLSEQAEIAKRIVRDIRTTALNSTTSAIKDLDLKRRVEMSTQKVYSSIMKKIEDQVALADILKKQIADARPECRLFIADDSAPINETDGQVKATPGLGGVSDLNGQIKATSGPSSTNEFDGPIKAESGPSHTDNTLKVKHEEKEPSESTLRPLVAPSAPDASNTSNTSRKVAVEKVDWKSPLQACCRELQNDITSNTLKNSDALKNTDSLKITARSTGPTWDAIFESFNIEADASITVQQVHRDICILCLDQIFSSSSKADALVVKEAWAKFEAAICISLPWYRPALFIRASCANSQQHWLLSRMISVTTATSSESERRQAVLDAKKCQDLNRQMRSLKLEIMDKDQRIASLNRELQDRDRLISALKRKQELHPKPTVNTVNAVRAARAANTLSTLNTIKAVSRPIVRTVPMHHTSTAAVKKPVPPFISYCAHHRNELKARNPNISATDVTRILSQQWRALSATQQQKYAGAN</sequence>
<dbReference type="CDD" id="cd00084">
    <property type="entry name" value="HMG-box_SF"/>
    <property type="match status" value="1"/>
</dbReference>
<evidence type="ECO:0000313" key="6">
    <source>
        <dbReference type="Proteomes" id="UP000240830"/>
    </source>
</evidence>
<organism evidence="5 6">
    <name type="scientific">Paramicrosporidium saccamoebae</name>
    <dbReference type="NCBI Taxonomy" id="1246581"/>
    <lineage>
        <taxon>Eukaryota</taxon>
        <taxon>Fungi</taxon>
        <taxon>Fungi incertae sedis</taxon>
        <taxon>Cryptomycota</taxon>
        <taxon>Cryptomycota incertae sedis</taxon>
        <taxon>Paramicrosporidium</taxon>
    </lineage>
</organism>